<dbReference type="Proteomes" id="UP000736335">
    <property type="component" value="Unassembled WGS sequence"/>
</dbReference>
<reference evidence="2" key="1">
    <citation type="journal article" date="2020" name="Nat. Commun.">
        <title>Large-scale genome sequencing of mycorrhizal fungi provides insights into the early evolution of symbiotic traits.</title>
        <authorList>
            <person name="Miyauchi S."/>
            <person name="Kiss E."/>
            <person name="Kuo A."/>
            <person name="Drula E."/>
            <person name="Kohler A."/>
            <person name="Sanchez-Garcia M."/>
            <person name="Morin E."/>
            <person name="Andreopoulos B."/>
            <person name="Barry K.W."/>
            <person name="Bonito G."/>
            <person name="Buee M."/>
            <person name="Carver A."/>
            <person name="Chen C."/>
            <person name="Cichocki N."/>
            <person name="Clum A."/>
            <person name="Culley D."/>
            <person name="Crous P.W."/>
            <person name="Fauchery L."/>
            <person name="Girlanda M."/>
            <person name="Hayes R.D."/>
            <person name="Keri Z."/>
            <person name="LaButti K."/>
            <person name="Lipzen A."/>
            <person name="Lombard V."/>
            <person name="Magnuson J."/>
            <person name="Maillard F."/>
            <person name="Murat C."/>
            <person name="Nolan M."/>
            <person name="Ohm R.A."/>
            <person name="Pangilinan J."/>
            <person name="Pereira M.F."/>
            <person name="Perotto S."/>
            <person name="Peter M."/>
            <person name="Pfister S."/>
            <person name="Riley R."/>
            <person name="Sitrit Y."/>
            <person name="Stielow J.B."/>
            <person name="Szollosi G."/>
            <person name="Zifcakova L."/>
            <person name="Stursova M."/>
            <person name="Spatafora J.W."/>
            <person name="Tedersoo L."/>
            <person name="Vaario L.M."/>
            <person name="Yamada A."/>
            <person name="Yan M."/>
            <person name="Wang P."/>
            <person name="Xu J."/>
            <person name="Bruns T."/>
            <person name="Baldrian P."/>
            <person name="Vilgalys R."/>
            <person name="Dunand C."/>
            <person name="Henrissat B."/>
            <person name="Grigoriev I.V."/>
            <person name="Hibbett D."/>
            <person name="Nagy L.G."/>
            <person name="Martin F.M."/>
        </authorList>
    </citation>
    <scope>NUCLEOTIDE SEQUENCE</scope>
    <source>
        <strain evidence="2">UH-Tt-Lm1</strain>
    </source>
</reference>
<gene>
    <name evidence="2" type="ORF">BJ322DRAFT_1222322</name>
</gene>
<reference evidence="2" key="2">
    <citation type="submission" date="2020-11" db="EMBL/GenBank/DDBJ databases">
        <authorList>
            <consortium name="DOE Joint Genome Institute"/>
            <person name="Kuo A."/>
            <person name="Miyauchi S."/>
            <person name="Kiss E."/>
            <person name="Drula E."/>
            <person name="Kohler A."/>
            <person name="Sanchez-Garcia M."/>
            <person name="Andreopoulos B."/>
            <person name="Barry K.W."/>
            <person name="Bonito G."/>
            <person name="Buee M."/>
            <person name="Carver A."/>
            <person name="Chen C."/>
            <person name="Cichocki N."/>
            <person name="Clum A."/>
            <person name="Culley D."/>
            <person name="Crous P.W."/>
            <person name="Fauchery L."/>
            <person name="Girlanda M."/>
            <person name="Hayes R."/>
            <person name="Keri Z."/>
            <person name="Labutti K."/>
            <person name="Lipzen A."/>
            <person name="Lombard V."/>
            <person name="Magnuson J."/>
            <person name="Maillard F."/>
            <person name="Morin E."/>
            <person name="Murat C."/>
            <person name="Nolan M."/>
            <person name="Ohm R."/>
            <person name="Pangilinan J."/>
            <person name="Pereira M."/>
            <person name="Perotto S."/>
            <person name="Peter M."/>
            <person name="Riley R."/>
            <person name="Sitrit Y."/>
            <person name="Stielow B."/>
            <person name="Szollosi G."/>
            <person name="Zifcakova L."/>
            <person name="Stursova M."/>
            <person name="Spatafora J.W."/>
            <person name="Tedersoo L."/>
            <person name="Vaario L.-M."/>
            <person name="Yamada A."/>
            <person name="Yan M."/>
            <person name="Wang P."/>
            <person name="Xu J."/>
            <person name="Bruns T."/>
            <person name="Baldrian P."/>
            <person name="Vilgalys R."/>
            <person name="Henrissat B."/>
            <person name="Grigoriev I.V."/>
            <person name="Hibbett D."/>
            <person name="Nagy L.G."/>
            <person name="Martin F.M."/>
        </authorList>
    </citation>
    <scope>NUCLEOTIDE SEQUENCE</scope>
    <source>
        <strain evidence="2">UH-Tt-Lm1</strain>
    </source>
</reference>
<protein>
    <submittedName>
        <fullName evidence="2">Uncharacterized protein</fullName>
    </submittedName>
</protein>
<feature type="chain" id="PRO_5040130354" evidence="1">
    <location>
        <begin position="18"/>
        <end position="491"/>
    </location>
</feature>
<comment type="caution">
    <text evidence="2">The sequence shown here is derived from an EMBL/GenBank/DDBJ whole genome shotgun (WGS) entry which is preliminary data.</text>
</comment>
<evidence type="ECO:0000313" key="3">
    <source>
        <dbReference type="Proteomes" id="UP000736335"/>
    </source>
</evidence>
<sequence>MARILVVLSTAVATSFGPHGDSHPNAHHLEASGDGDSLLTCSEEAEVILGGLEPLQHVRGEKLGTVRSSQQGQDYAGDTTAPRQSQRVWRCVQDLFEDHPPGAEPFCLVMELHAALSSRTKTLIFSDMQFPVPQQHTHLFLVTDLRTARLRLPRRDPLNAHDQTTGRALLESWHSIIASPIPSAEGLTHGTAHFTKSKKTLALCVKRSDLPPLPPTQRRFLHARGGGGIRQGEKRWLRNKPLAQRNAGDHITKWQSAPRCIVWTGFWRSTTRALQIRSARVISWAPWSKRTMRCGVVVQITARMGAAQGDATQKPFSKSQFQHPESNAILIGGKVKSEPISRPSTTSKVVLKYSRWKGEDRSRAPSNVRALKWASVLEKSRRRRQGDVHPSIMELEVLQFVEMVVGKEIRDVGESRVEEFWMGVEMDAPYGPPLGSILERVLHAGVERAPFLWSSIVEWGRWVSEVSFCPIFQVVAQKPQSSGVPEATSNK</sequence>
<organism evidence="2 3">
    <name type="scientific">Thelephora terrestris</name>
    <dbReference type="NCBI Taxonomy" id="56493"/>
    <lineage>
        <taxon>Eukaryota</taxon>
        <taxon>Fungi</taxon>
        <taxon>Dikarya</taxon>
        <taxon>Basidiomycota</taxon>
        <taxon>Agaricomycotina</taxon>
        <taxon>Agaricomycetes</taxon>
        <taxon>Thelephorales</taxon>
        <taxon>Thelephoraceae</taxon>
        <taxon>Thelephora</taxon>
    </lineage>
</organism>
<keyword evidence="1" id="KW-0732">Signal</keyword>
<feature type="signal peptide" evidence="1">
    <location>
        <begin position="1"/>
        <end position="17"/>
    </location>
</feature>
<evidence type="ECO:0000313" key="2">
    <source>
        <dbReference type="EMBL" id="KAF9777247.1"/>
    </source>
</evidence>
<evidence type="ECO:0000256" key="1">
    <source>
        <dbReference type="SAM" id="SignalP"/>
    </source>
</evidence>
<keyword evidence="3" id="KW-1185">Reference proteome</keyword>
<accession>A0A9P6H2T9</accession>
<proteinExistence type="predicted"/>
<name>A0A9P6H2T9_9AGAM</name>
<dbReference type="EMBL" id="WIUZ02000061">
    <property type="protein sequence ID" value="KAF9777247.1"/>
    <property type="molecule type" value="Genomic_DNA"/>
</dbReference>
<dbReference type="AlphaFoldDB" id="A0A9P6H2T9"/>